<protein>
    <submittedName>
        <fullName evidence="1">Uncharacterized protein</fullName>
    </submittedName>
</protein>
<dbReference type="AlphaFoldDB" id="A0A195CQF8"/>
<sequence length="148" mass="16947">MNFATIQSLVISSCKDKINIDTYRRIVPSLNILRERIAVITAGFSIHHMCIVHKKHFHSSTVHLEKVNLKENQIGINNVSSTFQIKKGPSRRNRIIINDDKIPKLNAWTVKALATAEEYNLETLAYGLLDQQLYIPNKISTSTNRKYN</sequence>
<name>A0A195CQF8_9HYME</name>
<keyword evidence="2" id="KW-1185">Reference proteome</keyword>
<evidence type="ECO:0000313" key="1">
    <source>
        <dbReference type="EMBL" id="KYN02712.1"/>
    </source>
</evidence>
<gene>
    <name evidence="1" type="ORF">ALC62_06512</name>
</gene>
<dbReference type="Proteomes" id="UP000078542">
    <property type="component" value="Unassembled WGS sequence"/>
</dbReference>
<dbReference type="STRING" id="456900.A0A195CQF8"/>
<evidence type="ECO:0000313" key="2">
    <source>
        <dbReference type="Proteomes" id="UP000078542"/>
    </source>
</evidence>
<reference evidence="1 2" key="1">
    <citation type="submission" date="2016-03" db="EMBL/GenBank/DDBJ databases">
        <title>Cyphomyrmex costatus WGS genome.</title>
        <authorList>
            <person name="Nygaard S."/>
            <person name="Hu H."/>
            <person name="Boomsma J."/>
            <person name="Zhang G."/>
        </authorList>
    </citation>
    <scope>NUCLEOTIDE SEQUENCE [LARGE SCALE GENOMIC DNA]</scope>
    <source>
        <strain evidence="1">MS0001</strain>
        <tissue evidence="1">Whole body</tissue>
    </source>
</reference>
<dbReference type="EMBL" id="KQ977444">
    <property type="protein sequence ID" value="KYN02712.1"/>
    <property type="molecule type" value="Genomic_DNA"/>
</dbReference>
<accession>A0A195CQF8</accession>
<organism evidence="1 2">
    <name type="scientific">Cyphomyrmex costatus</name>
    <dbReference type="NCBI Taxonomy" id="456900"/>
    <lineage>
        <taxon>Eukaryota</taxon>
        <taxon>Metazoa</taxon>
        <taxon>Ecdysozoa</taxon>
        <taxon>Arthropoda</taxon>
        <taxon>Hexapoda</taxon>
        <taxon>Insecta</taxon>
        <taxon>Pterygota</taxon>
        <taxon>Neoptera</taxon>
        <taxon>Endopterygota</taxon>
        <taxon>Hymenoptera</taxon>
        <taxon>Apocrita</taxon>
        <taxon>Aculeata</taxon>
        <taxon>Formicoidea</taxon>
        <taxon>Formicidae</taxon>
        <taxon>Myrmicinae</taxon>
        <taxon>Cyphomyrmex</taxon>
    </lineage>
</organism>
<proteinExistence type="predicted"/>